<dbReference type="Gene3D" id="3.90.660.10">
    <property type="match status" value="1"/>
</dbReference>
<organism evidence="2 3">
    <name type="scientific">Kineococcus gynurae</name>
    <dbReference type="NCBI Taxonomy" id="452979"/>
    <lineage>
        <taxon>Bacteria</taxon>
        <taxon>Bacillati</taxon>
        <taxon>Actinomycetota</taxon>
        <taxon>Actinomycetes</taxon>
        <taxon>Kineosporiales</taxon>
        <taxon>Kineosporiaceae</taxon>
        <taxon>Kineococcus</taxon>
    </lineage>
</organism>
<dbReference type="RefSeq" id="WP_380135576.1">
    <property type="nucleotide sequence ID" value="NZ_JBHLUI010000003.1"/>
</dbReference>
<feature type="domain" description="Amine oxidase" evidence="1">
    <location>
        <begin position="109"/>
        <end position="333"/>
    </location>
</feature>
<gene>
    <name evidence="2" type="ORF">ACFFVI_07915</name>
</gene>
<proteinExistence type="predicted"/>
<protein>
    <submittedName>
        <fullName evidence="2">NAD(P)/FAD-dependent oxidoreductase</fullName>
    </submittedName>
</protein>
<dbReference type="PANTHER" id="PTHR16128">
    <property type="entry name" value="FAD/NAD(P)-BINDING OXIDOREDUCTASE FAMILY PROTEIN"/>
    <property type="match status" value="1"/>
</dbReference>
<accession>A0ABV5LS26</accession>
<dbReference type="InterPro" id="IPR002937">
    <property type="entry name" value="Amino_oxidase"/>
</dbReference>
<dbReference type="PANTHER" id="PTHR16128:SF5">
    <property type="entry name" value="FAD_NAD(P)-BINDING OXIDOREDUCTASE FAMILY PROTEIN"/>
    <property type="match status" value="1"/>
</dbReference>
<dbReference type="Proteomes" id="UP001589748">
    <property type="component" value="Unassembled WGS sequence"/>
</dbReference>
<evidence type="ECO:0000313" key="3">
    <source>
        <dbReference type="Proteomes" id="UP001589748"/>
    </source>
</evidence>
<dbReference type="Gene3D" id="3.50.50.60">
    <property type="entry name" value="FAD/NAD(P)-binding domain"/>
    <property type="match status" value="1"/>
</dbReference>
<sequence length="345" mass="36951">MTGPVLVVGAGISGLACARVLTDAGLDVRVLDRGHLPGGRLMGRRVESLVDGETRERVVDIGASYFTAQDPDFAELVAGWKHRGLAREWTDSIAVIGGRAVDGARLGDERRQGPVRWAATRGLRSLAADLVAPPDREPLTLEREHDVPGVAVGPDGPSVEGVEAAAVVLAMPDPQAADLLPRMVATRLDVSARWNWRPCVSVYAGWSEAWWPEFGAAFVNDNPQLVFVADDGDRRGDGAPVLTAHVAPDESAAHLDDPRAVVPATLAELGPLLAGIVTPRPDWARAHRWSLAEPLRQHADALFGWDEESRIGVCGDAWGERSKVETAWVSGHRLGRHLLGQLAVG</sequence>
<dbReference type="EMBL" id="JBHMDM010000004">
    <property type="protein sequence ID" value="MFB9376892.1"/>
    <property type="molecule type" value="Genomic_DNA"/>
</dbReference>
<dbReference type="Pfam" id="PF13450">
    <property type="entry name" value="NAD_binding_8"/>
    <property type="match status" value="1"/>
</dbReference>
<reference evidence="2 3" key="1">
    <citation type="submission" date="2024-09" db="EMBL/GenBank/DDBJ databases">
        <authorList>
            <person name="Sun Q."/>
            <person name="Mori K."/>
        </authorList>
    </citation>
    <scope>NUCLEOTIDE SEQUENCE [LARGE SCALE GENOMIC DNA]</scope>
    <source>
        <strain evidence="2 3">TISTR 1856</strain>
    </source>
</reference>
<dbReference type="InterPro" id="IPR036188">
    <property type="entry name" value="FAD/NAD-bd_sf"/>
</dbReference>
<name>A0ABV5LS26_9ACTN</name>
<dbReference type="SUPFAM" id="SSF51905">
    <property type="entry name" value="FAD/NAD(P)-binding domain"/>
    <property type="match status" value="1"/>
</dbReference>
<keyword evidence="3" id="KW-1185">Reference proteome</keyword>
<evidence type="ECO:0000259" key="1">
    <source>
        <dbReference type="Pfam" id="PF01593"/>
    </source>
</evidence>
<evidence type="ECO:0000313" key="2">
    <source>
        <dbReference type="EMBL" id="MFB9376892.1"/>
    </source>
</evidence>
<comment type="caution">
    <text evidence="2">The sequence shown here is derived from an EMBL/GenBank/DDBJ whole genome shotgun (WGS) entry which is preliminary data.</text>
</comment>
<dbReference type="Pfam" id="PF01593">
    <property type="entry name" value="Amino_oxidase"/>
    <property type="match status" value="1"/>
</dbReference>